<keyword evidence="1" id="KW-1133">Transmembrane helix</keyword>
<dbReference type="EMBL" id="LIAS01000139">
    <property type="protein sequence ID" value="KRO30353.1"/>
    <property type="molecule type" value="Genomic_DNA"/>
</dbReference>
<feature type="transmembrane region" description="Helical" evidence="1">
    <location>
        <begin position="40"/>
        <end position="63"/>
    </location>
</feature>
<comment type="caution">
    <text evidence="2">The sequence shown here is derived from an EMBL/GenBank/DDBJ whole genome shotgun (WGS) entry which is preliminary data.</text>
</comment>
<feature type="transmembrane region" description="Helical" evidence="1">
    <location>
        <begin position="120"/>
        <end position="142"/>
    </location>
</feature>
<evidence type="ECO:0000313" key="3">
    <source>
        <dbReference type="Proteomes" id="UP000053941"/>
    </source>
</evidence>
<evidence type="ECO:0000313" key="2">
    <source>
        <dbReference type="EMBL" id="KRO30353.1"/>
    </source>
</evidence>
<reference evidence="2 3" key="1">
    <citation type="submission" date="2015-10" db="EMBL/GenBank/DDBJ databases">
        <title>Metagenome-Assembled Genomes uncover a global brackish microbiome.</title>
        <authorList>
            <person name="Hugerth L.W."/>
            <person name="Larsson J."/>
            <person name="Alneberg J."/>
            <person name="Lindh M.V."/>
            <person name="Legrand C."/>
            <person name="Pinhassi J."/>
            <person name="Andersson A.F."/>
        </authorList>
    </citation>
    <scope>NUCLEOTIDE SEQUENCE [LARGE SCALE GENOMIC DNA]</scope>
    <source>
        <strain evidence="2">BACL2 MAG-120802-bin41</strain>
    </source>
</reference>
<name>A0A0R2NX79_9ACTN</name>
<sequence length="143" mass="15220">MQNASNAITIFLGGQRLIQKTYKGIVMDANVRASDYRSTVISFELSAITFTVGNIASLVIIVFGDLTSQAQLALAAFVVILNLASALSFDNGIGGFSVLAKDLQNENSNFGKEAGKAPFGFFRIFCLVICIVAAVTQLLAIYA</sequence>
<dbReference type="AlphaFoldDB" id="A0A0R2NX79"/>
<evidence type="ECO:0000256" key="1">
    <source>
        <dbReference type="SAM" id="Phobius"/>
    </source>
</evidence>
<feature type="transmembrane region" description="Helical" evidence="1">
    <location>
        <begin position="75"/>
        <end position="100"/>
    </location>
</feature>
<accession>A0A0R2NX79</accession>
<keyword evidence="1" id="KW-0472">Membrane</keyword>
<organism evidence="2 3">
    <name type="scientific">Actinobacteria bacterium BACL2 MAG-120802-bin41</name>
    <dbReference type="NCBI Taxonomy" id="1655568"/>
    <lineage>
        <taxon>Bacteria</taxon>
        <taxon>Bacillati</taxon>
        <taxon>Actinomycetota</taxon>
        <taxon>Actinomycetes</taxon>
        <taxon>Actinomycetes incertae sedis</taxon>
        <taxon>ac1 cluster</taxon>
    </lineage>
</organism>
<proteinExistence type="predicted"/>
<protein>
    <submittedName>
        <fullName evidence="2">Uncharacterized protein</fullName>
    </submittedName>
</protein>
<gene>
    <name evidence="2" type="ORF">ABR60_04705</name>
</gene>
<dbReference type="Proteomes" id="UP000053941">
    <property type="component" value="Unassembled WGS sequence"/>
</dbReference>
<keyword evidence="1" id="KW-0812">Transmembrane</keyword>